<dbReference type="Proteomes" id="UP000286095">
    <property type="component" value="Unassembled WGS sequence"/>
</dbReference>
<keyword evidence="1" id="KW-0175">Coiled coil</keyword>
<keyword evidence="4" id="KW-1185">Reference proteome</keyword>
<dbReference type="EMBL" id="CP031611">
    <property type="protein sequence ID" value="AXP08962.1"/>
    <property type="molecule type" value="Genomic_DNA"/>
</dbReference>
<proteinExistence type="predicted"/>
<dbReference type="RefSeq" id="WP_066777123.1">
    <property type="nucleotide sequence ID" value="NZ_CBCSFE010000011.1"/>
</dbReference>
<dbReference type="OrthoDB" id="5339506at2"/>
<protein>
    <submittedName>
        <fullName evidence="3">Uncharacterized protein</fullName>
    </submittedName>
</protein>
<evidence type="ECO:0000313" key="3">
    <source>
        <dbReference type="EMBL" id="RQD86955.1"/>
    </source>
</evidence>
<evidence type="ECO:0000256" key="1">
    <source>
        <dbReference type="SAM" id="Coils"/>
    </source>
</evidence>
<sequence length="145" mass="17229">MLGLYFLIAALSFLALYFSIKKLTLKIDEQTLLEPIKIDIYPQFCDLIHEKIKQFQEDIQNENLLLKNQEQKDEILEKLGDLSRELSFIQTMNLSNKSDSVWQSELFDFLKELENLLLEYLENGEKEAQDLREFLMEEFEKLKAD</sequence>
<evidence type="ECO:0000313" key="2">
    <source>
        <dbReference type="EMBL" id="AXP08962.1"/>
    </source>
</evidence>
<dbReference type="GeneID" id="44004772"/>
<accession>A0A424YZP9</accession>
<name>A0A424YZP9_9BACT</name>
<dbReference type="STRING" id="1813019.A2J15_06160"/>
<dbReference type="EMBL" id="QURW01000013">
    <property type="protein sequence ID" value="RQD86955.1"/>
    <property type="molecule type" value="Genomic_DNA"/>
</dbReference>
<evidence type="ECO:0000313" key="4">
    <source>
        <dbReference type="Proteomes" id="UP000093205"/>
    </source>
</evidence>
<dbReference type="KEGG" id="chw:A2J15_004480"/>
<gene>
    <name evidence="2" type="ORF">A2J15_004480</name>
    <name evidence="3" type="ORF">DZD40_05615</name>
</gene>
<evidence type="ECO:0000313" key="5">
    <source>
        <dbReference type="Proteomes" id="UP000286095"/>
    </source>
</evidence>
<dbReference type="AlphaFoldDB" id="A0A424YZP9"/>
<dbReference type="Proteomes" id="UP000093205">
    <property type="component" value="Chromosome"/>
</dbReference>
<reference evidence="4 5" key="1">
    <citation type="submission" date="2018-08" db="EMBL/GenBank/DDBJ databases">
        <title>Survival mechanisms of Campylobacter hepaticus identified by genomic analysis and comparative transcriptomic analysis of in vivo and in vitro derived bacteria.</title>
        <authorList>
            <person name="Van T.T.H."/>
            <person name="Moore R.J."/>
        </authorList>
    </citation>
    <scope>NUCLEOTIDE SEQUENCE [LARGE SCALE GENOMIC DNA]</scope>
    <source>
        <strain evidence="3 5">54L</strain>
        <strain evidence="2 4">HV10</strain>
    </source>
</reference>
<organism evidence="3 5">
    <name type="scientific">Campylobacter hepaticus</name>
    <dbReference type="NCBI Taxonomy" id="1813019"/>
    <lineage>
        <taxon>Bacteria</taxon>
        <taxon>Pseudomonadati</taxon>
        <taxon>Campylobacterota</taxon>
        <taxon>Epsilonproteobacteria</taxon>
        <taxon>Campylobacterales</taxon>
        <taxon>Campylobacteraceae</taxon>
        <taxon>Campylobacter</taxon>
    </lineage>
</organism>
<feature type="coiled-coil region" evidence="1">
    <location>
        <begin position="110"/>
        <end position="145"/>
    </location>
</feature>